<evidence type="ECO:0000313" key="10">
    <source>
        <dbReference type="Proteomes" id="UP000095401"/>
    </source>
</evidence>
<dbReference type="KEGG" id="aprs:BI364_10525"/>
<evidence type="ECO:0000256" key="5">
    <source>
        <dbReference type="ARBA" id="ARBA00022989"/>
    </source>
</evidence>
<reference evidence="10" key="1">
    <citation type="submission" date="2016-09" db="EMBL/GenBank/DDBJ databases">
        <title>Acidihalobacter prosperus F5.</title>
        <authorList>
            <person name="Khaleque H.N."/>
            <person name="Ramsay J.P."/>
            <person name="Kaksonen A.H."/>
            <person name="Boxall N.J."/>
            <person name="Watkin E.L.J."/>
        </authorList>
    </citation>
    <scope>NUCLEOTIDE SEQUENCE [LARGE SCALE GENOMIC DNA]</scope>
    <source>
        <strain evidence="10">F5</strain>
    </source>
</reference>
<feature type="transmembrane region" description="Helical" evidence="7">
    <location>
        <begin position="240"/>
        <end position="263"/>
    </location>
</feature>
<gene>
    <name evidence="9" type="ORF">BI364_10525</name>
</gene>
<evidence type="ECO:0000256" key="6">
    <source>
        <dbReference type="ARBA" id="ARBA00023136"/>
    </source>
</evidence>
<dbReference type="Pfam" id="PF00528">
    <property type="entry name" value="BPD_transp_1"/>
    <property type="match status" value="1"/>
</dbReference>
<evidence type="ECO:0000256" key="3">
    <source>
        <dbReference type="ARBA" id="ARBA00022475"/>
    </source>
</evidence>
<feature type="transmembrane region" description="Helical" evidence="7">
    <location>
        <begin position="195"/>
        <end position="220"/>
    </location>
</feature>
<evidence type="ECO:0000256" key="4">
    <source>
        <dbReference type="ARBA" id="ARBA00022692"/>
    </source>
</evidence>
<dbReference type="GO" id="GO:0005886">
    <property type="term" value="C:plasma membrane"/>
    <property type="evidence" value="ECO:0007669"/>
    <property type="project" value="UniProtKB-SubCell"/>
</dbReference>
<dbReference type="EMBL" id="CP017415">
    <property type="protein sequence ID" value="AOU98340.1"/>
    <property type="molecule type" value="Genomic_DNA"/>
</dbReference>
<dbReference type="CDD" id="cd06261">
    <property type="entry name" value="TM_PBP2"/>
    <property type="match status" value="1"/>
</dbReference>
<keyword evidence="10" id="KW-1185">Reference proteome</keyword>
<keyword evidence="6 7" id="KW-0472">Membrane</keyword>
<accession>A0A1D8IPA6</accession>
<keyword evidence="3" id="KW-1003">Cell membrane</keyword>
<proteinExistence type="inferred from homology"/>
<evidence type="ECO:0000313" key="9">
    <source>
        <dbReference type="EMBL" id="AOU98340.1"/>
    </source>
</evidence>
<evidence type="ECO:0000256" key="1">
    <source>
        <dbReference type="ARBA" id="ARBA00004651"/>
    </source>
</evidence>
<dbReference type="Proteomes" id="UP000095401">
    <property type="component" value="Chromosome"/>
</dbReference>
<comment type="similarity">
    <text evidence="7">Belongs to the binding-protein-dependent transport system permease family.</text>
</comment>
<dbReference type="GO" id="GO:0055085">
    <property type="term" value="P:transmembrane transport"/>
    <property type="evidence" value="ECO:0007669"/>
    <property type="project" value="InterPro"/>
</dbReference>
<dbReference type="PANTHER" id="PTHR43386">
    <property type="entry name" value="OLIGOPEPTIDE TRANSPORT SYSTEM PERMEASE PROTEIN APPC"/>
    <property type="match status" value="1"/>
</dbReference>
<name>A0A1D8IPA6_9GAMM</name>
<feature type="transmembrane region" description="Helical" evidence="7">
    <location>
        <begin position="7"/>
        <end position="30"/>
    </location>
</feature>
<comment type="subcellular location">
    <subcellularLocation>
        <location evidence="1 7">Cell membrane</location>
        <topology evidence="1 7">Multi-pass membrane protein</topology>
    </subcellularLocation>
</comment>
<dbReference type="Pfam" id="PF12911">
    <property type="entry name" value="OppC_N"/>
    <property type="match status" value="1"/>
</dbReference>
<dbReference type="InterPro" id="IPR035906">
    <property type="entry name" value="MetI-like_sf"/>
</dbReference>
<dbReference type="Gene3D" id="1.10.3720.10">
    <property type="entry name" value="MetI-like"/>
    <property type="match status" value="1"/>
</dbReference>
<organism evidence="9 10">
    <name type="scientific">Acidihalobacter yilgarnensis</name>
    <dbReference type="NCBI Taxonomy" id="2819280"/>
    <lineage>
        <taxon>Bacteria</taxon>
        <taxon>Pseudomonadati</taxon>
        <taxon>Pseudomonadota</taxon>
        <taxon>Gammaproteobacteria</taxon>
        <taxon>Chromatiales</taxon>
        <taxon>Ectothiorhodospiraceae</taxon>
        <taxon>Acidihalobacter</taxon>
    </lineage>
</organism>
<dbReference type="InterPro" id="IPR000515">
    <property type="entry name" value="MetI-like"/>
</dbReference>
<sequence>MRKRPRLGLLLSLIVIVFIVLGAVLAPVLAPYAPDLQLANGLSIDGLPQPPSWSNWFGTDNLGRSLFSRVLYGAQATLLVGIVSNTIAVLIGTLIGGIAGMLEGRAQAAVMRFVDLMLAFPALILAIAIAAVIGPSLWNAALIIALANWTWIARVAYTKTLSIKERNYMTAARMLGAGRWYLFTRHLLMHLAPIMLVWETLGIATTVQMSAALSFLGVGVQPPTPSWGNIIHDNQNYFTVAPWTVLIPGAFILALSLAFNIVGEYLHERMENMEVRGARADGAAIENNQQARLGEIEHGG</sequence>
<feature type="domain" description="ABC transmembrane type-1" evidence="8">
    <location>
        <begin position="74"/>
        <end position="263"/>
    </location>
</feature>
<dbReference type="AlphaFoldDB" id="A0A1D8IPA6"/>
<feature type="transmembrane region" description="Helical" evidence="7">
    <location>
        <begin position="113"/>
        <end position="134"/>
    </location>
</feature>
<evidence type="ECO:0000259" key="8">
    <source>
        <dbReference type="PROSITE" id="PS50928"/>
    </source>
</evidence>
<keyword evidence="4 7" id="KW-0812">Transmembrane</keyword>
<dbReference type="SUPFAM" id="SSF161098">
    <property type="entry name" value="MetI-like"/>
    <property type="match status" value="1"/>
</dbReference>
<feature type="transmembrane region" description="Helical" evidence="7">
    <location>
        <begin position="76"/>
        <end position="101"/>
    </location>
</feature>
<dbReference type="InterPro" id="IPR050366">
    <property type="entry name" value="BP-dependent_transpt_permease"/>
</dbReference>
<evidence type="ECO:0000256" key="2">
    <source>
        <dbReference type="ARBA" id="ARBA00022448"/>
    </source>
</evidence>
<evidence type="ECO:0000256" key="7">
    <source>
        <dbReference type="RuleBase" id="RU363032"/>
    </source>
</evidence>
<keyword evidence="5 7" id="KW-1133">Transmembrane helix</keyword>
<dbReference type="PANTHER" id="PTHR43386:SF1">
    <property type="entry name" value="D,D-DIPEPTIDE TRANSPORT SYSTEM PERMEASE PROTEIN DDPC-RELATED"/>
    <property type="match status" value="1"/>
</dbReference>
<dbReference type="PROSITE" id="PS50928">
    <property type="entry name" value="ABC_TM1"/>
    <property type="match status" value="1"/>
</dbReference>
<dbReference type="InterPro" id="IPR025966">
    <property type="entry name" value="OppC_N"/>
</dbReference>
<protein>
    <submittedName>
        <fullName evidence="9">Peptide ABC transporter permease</fullName>
    </submittedName>
</protein>
<feature type="transmembrane region" description="Helical" evidence="7">
    <location>
        <begin position="140"/>
        <end position="157"/>
    </location>
</feature>
<keyword evidence="2 7" id="KW-0813">Transport</keyword>